<dbReference type="PANTHER" id="PTHR12110:SF21">
    <property type="entry name" value="XYLOSE ISOMERASE-LIKE TIM BARREL DOMAIN-CONTAINING PROTEIN"/>
    <property type="match status" value="1"/>
</dbReference>
<feature type="domain" description="Xylose isomerase-like TIM barrel" evidence="1">
    <location>
        <begin position="46"/>
        <end position="231"/>
    </location>
</feature>
<dbReference type="OrthoDB" id="372143at2157"/>
<evidence type="ECO:0000313" key="2">
    <source>
        <dbReference type="EMBL" id="ENN95856.1"/>
    </source>
</evidence>
<evidence type="ECO:0000259" key="1">
    <source>
        <dbReference type="Pfam" id="PF01261"/>
    </source>
</evidence>
<dbReference type="STRING" id="1069083.GCA_000371805_00745"/>
<dbReference type="InterPro" id="IPR050312">
    <property type="entry name" value="IolE/XylAMocC-like"/>
</dbReference>
<dbReference type="Gene3D" id="3.20.20.150">
    <property type="entry name" value="Divalent-metal-dependent TIM barrel enzymes"/>
    <property type="match status" value="1"/>
</dbReference>
<dbReference type="EMBL" id="APMM01000042">
    <property type="protein sequence ID" value="ENN95856.1"/>
    <property type="molecule type" value="Genomic_DNA"/>
</dbReference>
<dbReference type="InterPro" id="IPR001719">
    <property type="entry name" value="AP_endonuc_2"/>
</dbReference>
<gene>
    <name evidence="2" type="ORF">J422_05524</name>
</gene>
<reference evidence="2 3" key="1">
    <citation type="journal article" date="2013" name="Genome Announc.">
        <title>Draft Genome Sequence of a Highly Flagellated, Fast-Swimming Archaeon, Methanocaldococcus villosus Strain KIN24-T80 (DSM 22612).</title>
        <authorList>
            <person name="Thennarasu S."/>
            <person name="Polireddy D."/>
            <person name="Antony A."/>
            <person name="Yada M.R."/>
            <person name="Algarawi S."/>
            <person name="Sivakumar N."/>
        </authorList>
    </citation>
    <scope>NUCLEOTIDE SEQUENCE [LARGE SCALE GENOMIC DNA]</scope>
    <source>
        <strain evidence="2 3">KIN24-T80</strain>
    </source>
</reference>
<dbReference type="PANTHER" id="PTHR12110">
    <property type="entry name" value="HYDROXYPYRUVATE ISOMERASE"/>
    <property type="match status" value="1"/>
</dbReference>
<sequence length="247" mass="28873">MIGVSMSVFINSDYTLERALSYLENKVKWVELCCDGNVNVMGREEITENFNLKYTLHCPIADFNLSSYREKIRKSSLEFIKDVLETATKVNSEALIIHPGFYIFKHDYDKCLKSLILSLKDLNKLQSEYGINIFIENMPYDMFMFKNPEKEIIENLGELEICFDIGHAFINNNIDKFLAYKDLIGHVHIHDNNGHADEHLPIGFGKIDFEKYKKDLKNINGIKIIELHYKNFENLENCLNKLKNYLK</sequence>
<dbReference type="Pfam" id="PF01261">
    <property type="entry name" value="AP_endonuc_2"/>
    <property type="match status" value="1"/>
</dbReference>
<dbReference type="RefSeq" id="WP_004592602.1">
    <property type="nucleotide sequence ID" value="NZ_APMM01000042.1"/>
</dbReference>
<keyword evidence="2" id="KW-0413">Isomerase</keyword>
<protein>
    <submittedName>
        <fullName evidence="2">Xylose isomerase domain-containing protein</fullName>
    </submittedName>
</protein>
<dbReference type="PATRIC" id="fig|1069083.5.peg.1078"/>
<organism evidence="2 3">
    <name type="scientific">Methanocaldococcus villosus KIN24-T80</name>
    <dbReference type="NCBI Taxonomy" id="1069083"/>
    <lineage>
        <taxon>Archaea</taxon>
        <taxon>Methanobacteriati</taxon>
        <taxon>Methanobacteriota</taxon>
        <taxon>Methanomada group</taxon>
        <taxon>Methanococci</taxon>
        <taxon>Methanococcales</taxon>
        <taxon>Methanocaldococcaceae</taxon>
        <taxon>Methanocaldococcus</taxon>
    </lineage>
</organism>
<dbReference type="AlphaFoldDB" id="N6VRR9"/>
<dbReference type="GO" id="GO:0006281">
    <property type="term" value="P:DNA repair"/>
    <property type="evidence" value="ECO:0007669"/>
    <property type="project" value="InterPro"/>
</dbReference>
<dbReference type="SUPFAM" id="SSF51658">
    <property type="entry name" value="Xylose isomerase-like"/>
    <property type="match status" value="1"/>
</dbReference>
<dbReference type="InterPro" id="IPR013022">
    <property type="entry name" value="Xyl_isomerase-like_TIM-brl"/>
</dbReference>
<dbReference type="GO" id="GO:0016853">
    <property type="term" value="F:isomerase activity"/>
    <property type="evidence" value="ECO:0007669"/>
    <property type="project" value="UniProtKB-KW"/>
</dbReference>
<dbReference type="GO" id="GO:0008270">
    <property type="term" value="F:zinc ion binding"/>
    <property type="evidence" value="ECO:0007669"/>
    <property type="project" value="InterPro"/>
</dbReference>
<evidence type="ECO:0000313" key="3">
    <source>
        <dbReference type="Proteomes" id="UP000053695"/>
    </source>
</evidence>
<dbReference type="GO" id="GO:0003677">
    <property type="term" value="F:DNA binding"/>
    <property type="evidence" value="ECO:0007669"/>
    <property type="project" value="InterPro"/>
</dbReference>
<keyword evidence="3" id="KW-1185">Reference proteome</keyword>
<name>N6VRR9_9EURY</name>
<accession>N6VRR9</accession>
<proteinExistence type="predicted"/>
<dbReference type="InterPro" id="IPR036237">
    <property type="entry name" value="Xyl_isomerase-like_sf"/>
</dbReference>
<comment type="caution">
    <text evidence="2">The sequence shown here is derived from an EMBL/GenBank/DDBJ whole genome shotgun (WGS) entry which is preliminary data.</text>
</comment>
<dbReference type="Proteomes" id="UP000053695">
    <property type="component" value="Unassembled WGS sequence"/>
</dbReference>
<dbReference type="SMART" id="SM00518">
    <property type="entry name" value="AP2Ec"/>
    <property type="match status" value="1"/>
</dbReference>